<dbReference type="Proteomes" id="UP000631521">
    <property type="component" value="Chromosome"/>
</dbReference>
<keyword evidence="10" id="KW-1185">Reference proteome</keyword>
<feature type="signal peptide" evidence="7">
    <location>
        <begin position="1"/>
        <end position="26"/>
    </location>
</feature>
<dbReference type="PANTHER" id="PTHR46825">
    <property type="entry name" value="D-ALANYL-D-ALANINE-CARBOXYPEPTIDASE/ENDOPEPTIDASE AMPH"/>
    <property type="match status" value="1"/>
</dbReference>
<keyword evidence="4 6" id="KW-0378">Hydrolase</keyword>
<dbReference type="NCBIfam" id="NF033085">
    <property type="entry name" value="bla_class_C"/>
    <property type="match status" value="1"/>
</dbReference>
<dbReference type="GO" id="GO:0030288">
    <property type="term" value="C:outer membrane-bounded periplasmic space"/>
    <property type="evidence" value="ECO:0007669"/>
    <property type="project" value="InterPro"/>
</dbReference>
<proteinExistence type="inferred from homology"/>
<dbReference type="InterPro" id="IPR058136">
    <property type="entry name" value="AmpC"/>
</dbReference>
<gene>
    <name evidence="9" type="ORF">HU739_000895</name>
</gene>
<dbReference type="PROSITE" id="PS00336">
    <property type="entry name" value="BETA_LACTAMASE_C"/>
    <property type="match status" value="1"/>
</dbReference>
<reference evidence="9 10" key="2">
    <citation type="journal article" date="2021" name="Microorganisms">
        <title>The Ever-Expanding Pseudomonas Genus: Description of 43 New Species and Partition of the Pseudomonas putida Group.</title>
        <authorList>
            <person name="Girard L."/>
            <person name="Lood C."/>
            <person name="Hofte M."/>
            <person name="Vandamme P."/>
            <person name="Rokni-Zadeh H."/>
            <person name="van Noort V."/>
            <person name="Lavigne R."/>
            <person name="De Mot R."/>
        </authorList>
    </citation>
    <scope>NUCLEOTIDE SEQUENCE [LARGE SCALE GENOMIC DNA]</scope>
    <source>
        <strain evidence="9 10">SWRI65</strain>
    </source>
</reference>
<dbReference type="GO" id="GO:0008800">
    <property type="term" value="F:beta-lactamase activity"/>
    <property type="evidence" value="ECO:0007669"/>
    <property type="project" value="UniProtKB-UniRule"/>
</dbReference>
<dbReference type="PANTHER" id="PTHR46825:SF8">
    <property type="entry name" value="BETA-LACTAMASE-RELATED"/>
    <property type="match status" value="1"/>
</dbReference>
<comment type="similarity">
    <text evidence="2 6">Belongs to the class-C beta-lactamase family.</text>
</comment>
<dbReference type="Gene3D" id="3.40.710.10">
    <property type="entry name" value="DD-peptidase/beta-lactamase superfamily"/>
    <property type="match status" value="1"/>
</dbReference>
<dbReference type="AlphaFoldDB" id="A0A9E6TH89"/>
<name>A0A9E6TH89_9PSED</name>
<dbReference type="InterPro" id="IPR012338">
    <property type="entry name" value="Beta-lactam/transpept-like"/>
</dbReference>
<comment type="catalytic activity">
    <reaction evidence="1 6">
        <text>a beta-lactam + H2O = a substituted beta-amino acid</text>
        <dbReference type="Rhea" id="RHEA:20401"/>
        <dbReference type="ChEBI" id="CHEBI:15377"/>
        <dbReference type="ChEBI" id="CHEBI:35627"/>
        <dbReference type="ChEBI" id="CHEBI:140347"/>
        <dbReference type="EC" id="3.5.2.6"/>
    </reaction>
</comment>
<accession>A0A9E6TH89</accession>
<evidence type="ECO:0000256" key="3">
    <source>
        <dbReference type="ARBA" id="ARBA00012865"/>
    </source>
</evidence>
<evidence type="ECO:0000256" key="1">
    <source>
        <dbReference type="ARBA" id="ARBA00001526"/>
    </source>
</evidence>
<evidence type="ECO:0000256" key="2">
    <source>
        <dbReference type="ARBA" id="ARBA00007840"/>
    </source>
</evidence>
<dbReference type="GO" id="GO:0046677">
    <property type="term" value="P:response to antibiotic"/>
    <property type="evidence" value="ECO:0007669"/>
    <property type="project" value="UniProtKB-UniRule"/>
</dbReference>
<evidence type="ECO:0000256" key="6">
    <source>
        <dbReference type="RuleBase" id="RU361140"/>
    </source>
</evidence>
<feature type="chain" id="PRO_5039178378" description="Beta-lactamase" evidence="7">
    <location>
        <begin position="27"/>
        <end position="388"/>
    </location>
</feature>
<reference evidence="9 10" key="1">
    <citation type="journal article" date="2020" name="Microorganisms">
        <title>Reliable Identification of Environmental Pseudomonas Isolates Using the rpoD Gene.</title>
        <authorList>
            <consortium name="The Broad Institute Genome Sequencing Platform"/>
            <person name="Girard L."/>
            <person name="Lood C."/>
            <person name="Rokni-Zadeh H."/>
            <person name="van Noort V."/>
            <person name="Lavigne R."/>
            <person name="De Mot R."/>
        </authorList>
    </citation>
    <scope>NUCLEOTIDE SEQUENCE [LARGE SCALE GENOMIC DNA]</scope>
    <source>
        <strain evidence="9 10">SWRI65</strain>
    </source>
</reference>
<feature type="domain" description="Beta-lactamase-related" evidence="8">
    <location>
        <begin position="39"/>
        <end position="382"/>
    </location>
</feature>
<organism evidence="9 10">
    <name type="scientific">Pseudomonas hamedanensis</name>
    <dbReference type="NCBI Taxonomy" id="2745504"/>
    <lineage>
        <taxon>Bacteria</taxon>
        <taxon>Pseudomonadati</taxon>
        <taxon>Pseudomonadota</taxon>
        <taxon>Gammaproteobacteria</taxon>
        <taxon>Pseudomonadales</taxon>
        <taxon>Pseudomonadaceae</taxon>
        <taxon>Pseudomonas</taxon>
    </lineage>
</organism>
<dbReference type="SUPFAM" id="SSF56601">
    <property type="entry name" value="beta-lactamase/transpeptidase-like"/>
    <property type="match status" value="1"/>
</dbReference>
<evidence type="ECO:0000256" key="4">
    <source>
        <dbReference type="ARBA" id="ARBA00022801"/>
    </source>
</evidence>
<evidence type="ECO:0000313" key="9">
    <source>
        <dbReference type="EMBL" id="QXI17584.1"/>
    </source>
</evidence>
<dbReference type="GO" id="GO:0017001">
    <property type="term" value="P:antibiotic catabolic process"/>
    <property type="evidence" value="ECO:0007669"/>
    <property type="project" value="InterPro"/>
</dbReference>
<evidence type="ECO:0000256" key="7">
    <source>
        <dbReference type="SAM" id="SignalP"/>
    </source>
</evidence>
<dbReference type="InterPro" id="IPR001466">
    <property type="entry name" value="Beta-lactam-related"/>
</dbReference>
<dbReference type="RefSeq" id="WP_186551800.1">
    <property type="nucleotide sequence ID" value="NZ_CP077091.1"/>
</dbReference>
<dbReference type="EC" id="3.5.2.6" evidence="3 6"/>
<evidence type="ECO:0000256" key="5">
    <source>
        <dbReference type="ARBA" id="ARBA00023251"/>
    </source>
</evidence>
<dbReference type="Pfam" id="PF00144">
    <property type="entry name" value="Beta-lactamase"/>
    <property type="match status" value="1"/>
</dbReference>
<evidence type="ECO:0000313" key="10">
    <source>
        <dbReference type="Proteomes" id="UP000631521"/>
    </source>
</evidence>
<dbReference type="InterPro" id="IPR050491">
    <property type="entry name" value="AmpC-like"/>
</dbReference>
<dbReference type="InterPro" id="IPR001586">
    <property type="entry name" value="Beta-lactam_class-C_AS"/>
</dbReference>
<keyword evidence="5 6" id="KW-0046">Antibiotic resistance</keyword>
<dbReference type="EMBL" id="CP077091">
    <property type="protein sequence ID" value="QXI17584.1"/>
    <property type="molecule type" value="Genomic_DNA"/>
</dbReference>
<dbReference type="KEGG" id="phv:HU739_000895"/>
<keyword evidence="7" id="KW-0732">Signal</keyword>
<sequence length="388" mass="41800">MCSFKPSKLFSYSAFTLIFSSVVCQAATPTEAQWQALVTQAVTPVMQHNNIAGLSVALTVNGQAHYFNYGIAARDSGQKVSENTLFEVGSVSKTFTATLAGYAQATGKLDLSSKASTLWPALKGTAFDNISVLQLGTYSAGGLPLQFPAEADSADKMLGYYQQWQPQYPAGSHRQYSNPSLGLFGYLAAKSLGQPFDQAMTQILLPKLGLQHTFLSVPPAQSKLYAQGYDSADQPVRVSPGALDAEAYGMKTSAADLLRYVEAQLKPASLAPDLQKAIALTHNGYYRVGDMTQGLGWERYAYPISLEKLLNGNSTAMAMQAHKTDWLTPPQPEPANVLFNKTGSTRGFGAYVAFVPSQKIGIVILANKNYPNAERVKIAHTIFGALVD</sequence>
<protein>
    <recommendedName>
        <fullName evidence="3 6">Beta-lactamase</fullName>
        <ecNumber evidence="3 6">3.5.2.6</ecNumber>
    </recommendedName>
</protein>
<evidence type="ECO:0000259" key="8">
    <source>
        <dbReference type="Pfam" id="PF00144"/>
    </source>
</evidence>